<dbReference type="STRING" id="1903952.BIT28_01865"/>
<dbReference type="InterPro" id="IPR011704">
    <property type="entry name" value="ATPase_dyneun-rel_AAA"/>
</dbReference>
<sequence>MSHKHNYTYYGLSCQAPEVRQFVEHLLPVDGKRSVPVCIWGRHGIGKTQLVEQIAKEQGMQWCAIAPAQFEEMGDLLGMPITETLESGKTVTRFAAPHWVPTEPGPGILLIDDVNRADERILRGIMQLLQNHELISWTLPEGWQIVLTANPDGGDYSVTPMDDAMLTRMMHVTIEFNAKAWAMWAERSGVDPRGIDFVLTYPELVDGERTTPRSLVQFFQSIAPIDDLKEQLPLVNMLAQSCLDETTCAAFIAFVEQNLSKLVSPKAIIDSKKFDKEIGPRIVKTVGSSNPRIDILATLCTRLHHYLEVSRLKVNKTQMGNIQAFLKMDLLPNDLRLGLMQDLMNSSNTSLKGVLADAELAQLFLSQAA</sequence>
<dbReference type="GO" id="GO:0016887">
    <property type="term" value="F:ATP hydrolysis activity"/>
    <property type="evidence" value="ECO:0007669"/>
    <property type="project" value="InterPro"/>
</dbReference>
<dbReference type="Pfam" id="PF07728">
    <property type="entry name" value="AAA_5"/>
    <property type="match status" value="1"/>
</dbReference>
<dbReference type="RefSeq" id="WP_075762778.1">
    <property type="nucleotide sequence ID" value="NZ_MJIL01000051.1"/>
</dbReference>
<dbReference type="InterPro" id="IPR027417">
    <property type="entry name" value="P-loop_NTPase"/>
</dbReference>
<dbReference type="GO" id="GO:0005524">
    <property type="term" value="F:ATP binding"/>
    <property type="evidence" value="ECO:0007669"/>
    <property type="project" value="InterPro"/>
</dbReference>
<dbReference type="Gene3D" id="3.40.50.300">
    <property type="entry name" value="P-loop containing nucleotide triphosphate hydrolases"/>
    <property type="match status" value="1"/>
</dbReference>
<evidence type="ECO:0000259" key="1">
    <source>
        <dbReference type="SMART" id="SM00382"/>
    </source>
</evidence>
<dbReference type="EMBL" id="MJIL01000051">
    <property type="protein sequence ID" value="OLQ79109.1"/>
    <property type="molecule type" value="Genomic_DNA"/>
</dbReference>
<feature type="domain" description="AAA+ ATPase" evidence="1">
    <location>
        <begin position="33"/>
        <end position="176"/>
    </location>
</feature>
<evidence type="ECO:0000313" key="3">
    <source>
        <dbReference type="Proteomes" id="UP000186905"/>
    </source>
</evidence>
<proteinExistence type="predicted"/>
<dbReference type="InterPro" id="IPR003593">
    <property type="entry name" value="AAA+_ATPase"/>
</dbReference>
<comment type="caution">
    <text evidence="2">The sequence shown here is derived from an EMBL/GenBank/DDBJ whole genome shotgun (WGS) entry which is preliminary data.</text>
</comment>
<name>A0A1Q9GVD5_9GAMM</name>
<dbReference type="SUPFAM" id="SSF52540">
    <property type="entry name" value="P-loop containing nucleoside triphosphate hydrolases"/>
    <property type="match status" value="1"/>
</dbReference>
<dbReference type="AlphaFoldDB" id="A0A1Q9GVD5"/>
<gene>
    <name evidence="2" type="ORF">BIT28_01865</name>
</gene>
<keyword evidence="3" id="KW-1185">Reference proteome</keyword>
<dbReference type="Proteomes" id="UP000186905">
    <property type="component" value="Unassembled WGS sequence"/>
</dbReference>
<dbReference type="OrthoDB" id="9808317at2"/>
<dbReference type="SMART" id="SM00382">
    <property type="entry name" value="AAA"/>
    <property type="match status" value="1"/>
</dbReference>
<evidence type="ECO:0000313" key="2">
    <source>
        <dbReference type="EMBL" id="OLQ79109.1"/>
    </source>
</evidence>
<protein>
    <submittedName>
        <fullName evidence="2">ATPase</fullName>
    </submittedName>
</protein>
<reference evidence="2 3" key="1">
    <citation type="submission" date="2016-09" db="EMBL/GenBank/DDBJ databases">
        <title>Photobacterium proteolyticum sp. nov. a protease producing bacterium isolated from ocean sediments of Laizhou Bay.</title>
        <authorList>
            <person name="Li Y."/>
        </authorList>
    </citation>
    <scope>NUCLEOTIDE SEQUENCE [LARGE SCALE GENOMIC DNA]</scope>
    <source>
        <strain evidence="2 3">13-12</strain>
    </source>
</reference>
<organism evidence="2 3">
    <name type="scientific">Photobacterium proteolyticum</name>
    <dbReference type="NCBI Taxonomy" id="1903952"/>
    <lineage>
        <taxon>Bacteria</taxon>
        <taxon>Pseudomonadati</taxon>
        <taxon>Pseudomonadota</taxon>
        <taxon>Gammaproteobacteria</taxon>
        <taxon>Vibrionales</taxon>
        <taxon>Vibrionaceae</taxon>
        <taxon>Photobacterium</taxon>
    </lineage>
</organism>
<accession>A0A1Q9GVD5</accession>